<sequence>MMAGTAAFVSLSSLDELPDHCVWCRRPVTGLWDR</sequence>
<organism evidence="1">
    <name type="scientific">uncultured Rhizobium sp. HF0130_09F11</name>
    <dbReference type="NCBI Taxonomy" id="723625"/>
    <lineage>
        <taxon>Bacteria</taxon>
        <taxon>Pseudomonadati</taxon>
        <taxon>Pseudomonadota</taxon>
        <taxon>Alphaproteobacteria</taxon>
        <taxon>Hyphomicrobiales</taxon>
        <taxon>Rhizobiaceae</taxon>
        <taxon>Rhizobium/Agrobacterium group</taxon>
        <taxon>Rhizobium</taxon>
        <taxon>environmental samples</taxon>
    </lineage>
</organism>
<evidence type="ECO:0000313" key="1">
    <source>
        <dbReference type="EMBL" id="ADI21651.1"/>
    </source>
</evidence>
<reference evidence="1" key="1">
    <citation type="submission" date="2010-01" db="EMBL/GenBank/DDBJ databases">
        <title>Genome fragments of uncultured bacteria from the North Pacific subtropical Gyre.</title>
        <authorList>
            <person name="Pham V.D."/>
            <person name="Delong E.F."/>
        </authorList>
    </citation>
    <scope>NUCLEOTIDE SEQUENCE</scope>
</reference>
<protein>
    <submittedName>
        <fullName evidence="1">Uncharacterized protein</fullName>
    </submittedName>
</protein>
<name>E7C2H7_9HYPH</name>
<dbReference type="EMBL" id="GU567962">
    <property type="protein sequence ID" value="ADI21651.1"/>
    <property type="molecule type" value="Genomic_DNA"/>
</dbReference>
<dbReference type="AlphaFoldDB" id="E7C2H7"/>
<proteinExistence type="predicted"/>
<accession>E7C2H7</accession>